<dbReference type="PANTHER" id="PTHR43088:SF1">
    <property type="entry name" value="SUBUNIT OF PYRUVATE:FLAVODOXIN OXIDOREDUCTASE"/>
    <property type="match status" value="1"/>
</dbReference>
<dbReference type="Pfam" id="PF01855">
    <property type="entry name" value="POR_N"/>
    <property type="match status" value="1"/>
</dbReference>
<dbReference type="GO" id="GO:0016491">
    <property type="term" value="F:oxidoreductase activity"/>
    <property type="evidence" value="ECO:0007669"/>
    <property type="project" value="UniProtKB-KW"/>
</dbReference>
<evidence type="ECO:0000259" key="2">
    <source>
        <dbReference type="Pfam" id="PF01855"/>
    </source>
</evidence>
<evidence type="ECO:0000313" key="3">
    <source>
        <dbReference type="EMBL" id="KKK95076.1"/>
    </source>
</evidence>
<feature type="non-terminal residue" evidence="3">
    <location>
        <position position="97"/>
    </location>
</feature>
<gene>
    <name evidence="3" type="ORF">LCGC14_2676450</name>
</gene>
<sequence>MGNISGSQADYLQATKGGGHGDYRLIVLAPASVQELADLTVEAFDLADQYRVVVMILGDGYLGQMSESLILPQPTGKKFDKSSWTVTGAEGREPHIV</sequence>
<keyword evidence="1" id="KW-0560">Oxidoreductase</keyword>
<reference evidence="3" key="1">
    <citation type="journal article" date="2015" name="Nature">
        <title>Complex archaea that bridge the gap between prokaryotes and eukaryotes.</title>
        <authorList>
            <person name="Spang A."/>
            <person name="Saw J.H."/>
            <person name="Jorgensen S.L."/>
            <person name="Zaremba-Niedzwiedzka K."/>
            <person name="Martijn J."/>
            <person name="Lind A.E."/>
            <person name="van Eijk R."/>
            <person name="Schleper C."/>
            <person name="Guy L."/>
            <person name="Ettema T.J."/>
        </authorList>
    </citation>
    <scope>NUCLEOTIDE SEQUENCE</scope>
</reference>
<dbReference type="AlphaFoldDB" id="A0A0F9CEE1"/>
<protein>
    <recommendedName>
        <fullName evidence="2">Pyruvate flavodoxin/ferredoxin oxidoreductase pyrimidine binding domain-containing protein</fullName>
    </recommendedName>
</protein>
<dbReference type="InterPro" id="IPR052368">
    <property type="entry name" value="2-oxoacid_oxidoreductase"/>
</dbReference>
<dbReference type="PANTHER" id="PTHR43088">
    <property type="entry name" value="SUBUNIT OF PYRUVATE:FLAVODOXIN OXIDOREDUCTASE-RELATED"/>
    <property type="match status" value="1"/>
</dbReference>
<dbReference type="EMBL" id="LAZR01047069">
    <property type="protein sequence ID" value="KKK95076.1"/>
    <property type="molecule type" value="Genomic_DNA"/>
</dbReference>
<evidence type="ECO:0000256" key="1">
    <source>
        <dbReference type="ARBA" id="ARBA00023002"/>
    </source>
</evidence>
<name>A0A0F9CEE1_9ZZZZ</name>
<dbReference type="SUPFAM" id="SSF52518">
    <property type="entry name" value="Thiamin diphosphate-binding fold (THDP-binding)"/>
    <property type="match status" value="1"/>
</dbReference>
<feature type="domain" description="Pyruvate flavodoxin/ferredoxin oxidoreductase pyrimidine binding" evidence="2">
    <location>
        <begin position="3"/>
        <end position="75"/>
    </location>
</feature>
<comment type="caution">
    <text evidence="3">The sequence shown here is derived from an EMBL/GenBank/DDBJ whole genome shotgun (WGS) entry which is preliminary data.</text>
</comment>
<dbReference type="InterPro" id="IPR029061">
    <property type="entry name" value="THDP-binding"/>
</dbReference>
<dbReference type="Gene3D" id="3.40.50.970">
    <property type="match status" value="1"/>
</dbReference>
<accession>A0A0F9CEE1</accession>
<dbReference type="InterPro" id="IPR002880">
    <property type="entry name" value="Pyrv_Fd/Flavodoxin_OxRdtase_N"/>
</dbReference>
<organism evidence="3">
    <name type="scientific">marine sediment metagenome</name>
    <dbReference type="NCBI Taxonomy" id="412755"/>
    <lineage>
        <taxon>unclassified sequences</taxon>
        <taxon>metagenomes</taxon>
        <taxon>ecological metagenomes</taxon>
    </lineage>
</organism>
<proteinExistence type="predicted"/>